<evidence type="ECO:0000256" key="4">
    <source>
        <dbReference type="ARBA" id="ARBA00023004"/>
    </source>
</evidence>
<dbReference type="InterPro" id="IPR012292">
    <property type="entry name" value="Globin/Proto"/>
</dbReference>
<dbReference type="Gene3D" id="1.10.490.10">
    <property type="entry name" value="Globins"/>
    <property type="match status" value="1"/>
</dbReference>
<evidence type="ECO:0000256" key="1">
    <source>
        <dbReference type="ARBA" id="ARBA00022448"/>
    </source>
</evidence>
<dbReference type="Proteomes" id="UP000566711">
    <property type="component" value="Unassembled WGS sequence"/>
</dbReference>
<sequence>MTTLELNPAAIATLVHTFYDDVRADPELAPIFNAAIGDQWEPHLARMVEFWCTVMLGHKSFQGNVFGTHMQLSGVEPQHFRRWLDLFLATVQRLFAPEVADEFLIVARRIASSLQYGYFGKVVAQ</sequence>
<dbReference type="AlphaFoldDB" id="A0A7W2I5G2"/>
<keyword evidence="1" id="KW-0813">Transport</keyword>
<evidence type="ECO:0000256" key="3">
    <source>
        <dbReference type="ARBA" id="ARBA00022723"/>
    </source>
</evidence>
<name>A0A7W2I5G2_9BURK</name>
<dbReference type="EMBL" id="JACEZS010000001">
    <property type="protein sequence ID" value="MBA5604352.1"/>
    <property type="molecule type" value="Genomic_DNA"/>
</dbReference>
<protein>
    <submittedName>
        <fullName evidence="5">Group III truncated hemoglobin</fullName>
    </submittedName>
</protein>
<dbReference type="GO" id="GO:0046872">
    <property type="term" value="F:metal ion binding"/>
    <property type="evidence" value="ECO:0007669"/>
    <property type="project" value="UniProtKB-KW"/>
</dbReference>
<comment type="caution">
    <text evidence="5">The sequence shown here is derived from an EMBL/GenBank/DDBJ whole genome shotgun (WGS) entry which is preliminary data.</text>
</comment>
<dbReference type="SUPFAM" id="SSF46458">
    <property type="entry name" value="Globin-like"/>
    <property type="match status" value="1"/>
</dbReference>
<keyword evidence="2" id="KW-0349">Heme</keyword>
<dbReference type="CDD" id="cd08916">
    <property type="entry name" value="TrHb3_P"/>
    <property type="match status" value="1"/>
</dbReference>
<evidence type="ECO:0000313" key="5">
    <source>
        <dbReference type="EMBL" id="MBA5604352.1"/>
    </source>
</evidence>
<organism evidence="5 6">
    <name type="scientific">Rugamonas fusca</name>
    <dbReference type="NCBI Taxonomy" id="2758568"/>
    <lineage>
        <taxon>Bacteria</taxon>
        <taxon>Pseudomonadati</taxon>
        <taxon>Pseudomonadota</taxon>
        <taxon>Betaproteobacteria</taxon>
        <taxon>Burkholderiales</taxon>
        <taxon>Oxalobacteraceae</taxon>
        <taxon>Telluria group</taxon>
        <taxon>Rugamonas</taxon>
    </lineage>
</organism>
<keyword evidence="4" id="KW-0408">Iron</keyword>
<dbReference type="GO" id="GO:0020037">
    <property type="term" value="F:heme binding"/>
    <property type="evidence" value="ECO:0007669"/>
    <property type="project" value="InterPro"/>
</dbReference>
<dbReference type="InterPro" id="IPR009050">
    <property type="entry name" value="Globin-like_sf"/>
</dbReference>
<accession>A0A7W2I5G2</accession>
<gene>
    <name evidence="5" type="ORF">H3H36_03125</name>
</gene>
<keyword evidence="6" id="KW-1185">Reference proteome</keyword>
<dbReference type="Pfam" id="PF01152">
    <property type="entry name" value="Bac_globin"/>
    <property type="match status" value="1"/>
</dbReference>
<evidence type="ECO:0000256" key="2">
    <source>
        <dbReference type="ARBA" id="ARBA00022617"/>
    </source>
</evidence>
<dbReference type="GO" id="GO:0019825">
    <property type="term" value="F:oxygen binding"/>
    <property type="evidence" value="ECO:0007669"/>
    <property type="project" value="InterPro"/>
</dbReference>
<proteinExistence type="predicted"/>
<dbReference type="InterPro" id="IPR001486">
    <property type="entry name" value="Hemoglobin_trunc"/>
</dbReference>
<evidence type="ECO:0000313" key="6">
    <source>
        <dbReference type="Proteomes" id="UP000566711"/>
    </source>
</evidence>
<reference evidence="5 6" key="1">
    <citation type="submission" date="2020-07" db="EMBL/GenBank/DDBJ databases">
        <title>Novel species isolated from subtropical streams in China.</title>
        <authorList>
            <person name="Lu H."/>
        </authorList>
    </citation>
    <scope>NUCLEOTIDE SEQUENCE [LARGE SCALE GENOMIC DNA]</scope>
    <source>
        <strain evidence="5 6">FT3S</strain>
    </source>
</reference>
<keyword evidence="3" id="KW-0479">Metal-binding</keyword>
<dbReference type="RefSeq" id="WP_182213860.1">
    <property type="nucleotide sequence ID" value="NZ_JACEZS010000001.1"/>
</dbReference>